<accession>A0A0A1MKD0</accession>
<evidence type="ECO:0000259" key="5">
    <source>
        <dbReference type="PROSITE" id="PS50893"/>
    </source>
</evidence>
<name>A0A0A1MKD0_9BACI</name>
<dbReference type="PROSITE" id="PS00211">
    <property type="entry name" value="ABC_TRANSPORTER_1"/>
    <property type="match status" value="1"/>
</dbReference>
<dbReference type="InterPro" id="IPR003593">
    <property type="entry name" value="AAA+_ATPase"/>
</dbReference>
<dbReference type="Gene3D" id="3.40.50.300">
    <property type="entry name" value="P-loop containing nucleotide triphosphate hydrolases"/>
    <property type="match status" value="1"/>
</dbReference>
<dbReference type="RefSeq" id="WP_042533894.1">
    <property type="nucleotide sequence ID" value="NZ_CAXOIH010000002.1"/>
</dbReference>
<dbReference type="SMART" id="SM00382">
    <property type="entry name" value="AAA"/>
    <property type="match status" value="1"/>
</dbReference>
<dbReference type="OrthoDB" id="9791546at2"/>
<keyword evidence="4 6" id="KW-0067">ATP-binding</keyword>
<keyword evidence="3" id="KW-0547">Nucleotide-binding</keyword>
<proteinExistence type="inferred from homology"/>
<evidence type="ECO:0000313" key="7">
    <source>
        <dbReference type="Proteomes" id="UP000040453"/>
    </source>
</evidence>
<evidence type="ECO:0000256" key="1">
    <source>
        <dbReference type="ARBA" id="ARBA00005417"/>
    </source>
</evidence>
<sequence length="253" mass="28280">MRKILDGQQIHKSFDIEKEKINVLQGVSITIYESEFISIMGPSGSGKSTLLYALSGMDTVDSGEIIFNNQRLPACGESELAEIRRQQMGFVFQQPTFLKNLTIIDNIVLPAVRDNKRKTKELAKKAQQLLENTGIGDLAYRMTNQVSGGQLQRAGICRALINEPKIIFGDEPTGALNSKTAEGMMDYFLQVNQEGTTIMLVTHDAKVAAKSERVLFMKDGQIVDELRLGKLAHQQGMDSRIEKVTRKMLRIEM</sequence>
<comment type="similarity">
    <text evidence="1">Belongs to the ABC transporter superfamily.</text>
</comment>
<dbReference type="SUPFAM" id="SSF52540">
    <property type="entry name" value="P-loop containing nucleoside triphosphate hydrolases"/>
    <property type="match status" value="1"/>
</dbReference>
<dbReference type="InterPro" id="IPR027417">
    <property type="entry name" value="P-loop_NTPase"/>
</dbReference>
<dbReference type="EMBL" id="CDGG01000001">
    <property type="protein sequence ID" value="CEI83563.1"/>
    <property type="molecule type" value="Genomic_DNA"/>
</dbReference>
<evidence type="ECO:0000256" key="3">
    <source>
        <dbReference type="ARBA" id="ARBA00022741"/>
    </source>
</evidence>
<organism evidence="6 7">
    <name type="scientific">Oceanobacillus oncorhynchi</name>
    <dbReference type="NCBI Taxonomy" id="545501"/>
    <lineage>
        <taxon>Bacteria</taxon>
        <taxon>Bacillati</taxon>
        <taxon>Bacillota</taxon>
        <taxon>Bacilli</taxon>
        <taxon>Bacillales</taxon>
        <taxon>Bacillaceae</taxon>
        <taxon>Oceanobacillus</taxon>
    </lineage>
</organism>
<dbReference type="InterPro" id="IPR017871">
    <property type="entry name" value="ABC_transporter-like_CS"/>
</dbReference>
<keyword evidence="2" id="KW-0813">Transport</keyword>
<evidence type="ECO:0000256" key="2">
    <source>
        <dbReference type="ARBA" id="ARBA00022448"/>
    </source>
</evidence>
<keyword evidence="7" id="KW-1185">Reference proteome</keyword>
<dbReference type="Proteomes" id="UP000040453">
    <property type="component" value="Unassembled WGS sequence"/>
</dbReference>
<dbReference type="FunFam" id="3.40.50.300:FF:000032">
    <property type="entry name" value="Export ABC transporter ATP-binding protein"/>
    <property type="match status" value="1"/>
</dbReference>
<dbReference type="InterPro" id="IPR003439">
    <property type="entry name" value="ABC_transporter-like_ATP-bd"/>
</dbReference>
<dbReference type="InterPro" id="IPR017911">
    <property type="entry name" value="MacB-like_ATP-bd"/>
</dbReference>
<reference evidence="6 7" key="1">
    <citation type="submission" date="2014-11" db="EMBL/GenBank/DDBJ databases">
        <authorList>
            <person name="Urmite Genomes Urmite Genomes"/>
        </authorList>
    </citation>
    <scope>NUCLEOTIDE SEQUENCE [LARGE SCALE GENOMIC DNA]</scope>
    <source>
        <strain evidence="6 7">Oc5</strain>
    </source>
</reference>
<dbReference type="STRING" id="545501.BN997_03480"/>
<dbReference type="GO" id="GO:0016887">
    <property type="term" value="F:ATP hydrolysis activity"/>
    <property type="evidence" value="ECO:0007669"/>
    <property type="project" value="InterPro"/>
</dbReference>
<dbReference type="PANTHER" id="PTHR42798">
    <property type="entry name" value="LIPOPROTEIN-RELEASING SYSTEM ATP-BINDING PROTEIN LOLD"/>
    <property type="match status" value="1"/>
</dbReference>
<dbReference type="CDD" id="cd03255">
    <property type="entry name" value="ABC_MJ0796_LolCDE_FtsE"/>
    <property type="match status" value="1"/>
</dbReference>
<dbReference type="GO" id="GO:0005524">
    <property type="term" value="F:ATP binding"/>
    <property type="evidence" value="ECO:0007669"/>
    <property type="project" value="UniProtKB-KW"/>
</dbReference>
<gene>
    <name evidence="6" type="primary">bceA_3</name>
    <name evidence="6" type="ORF">BN997_03480</name>
</gene>
<dbReference type="GO" id="GO:0022857">
    <property type="term" value="F:transmembrane transporter activity"/>
    <property type="evidence" value="ECO:0007669"/>
    <property type="project" value="UniProtKB-ARBA"/>
</dbReference>
<dbReference type="Pfam" id="PF00005">
    <property type="entry name" value="ABC_tran"/>
    <property type="match status" value="1"/>
</dbReference>
<dbReference type="PROSITE" id="PS50893">
    <property type="entry name" value="ABC_TRANSPORTER_2"/>
    <property type="match status" value="1"/>
</dbReference>
<dbReference type="GO" id="GO:0098796">
    <property type="term" value="C:membrane protein complex"/>
    <property type="evidence" value="ECO:0007669"/>
    <property type="project" value="UniProtKB-ARBA"/>
</dbReference>
<dbReference type="PANTHER" id="PTHR42798:SF7">
    <property type="entry name" value="ALPHA-D-RIBOSE 1-METHYLPHOSPHONATE 5-TRIPHOSPHATE SYNTHASE SUBUNIT PHNL"/>
    <property type="match status" value="1"/>
</dbReference>
<feature type="domain" description="ABC transporter" evidence="5">
    <location>
        <begin position="5"/>
        <end position="244"/>
    </location>
</feature>
<protein>
    <submittedName>
        <fullName evidence="6">Bacitracin export ATP-binding protein BceA</fullName>
    </submittedName>
</protein>
<dbReference type="AlphaFoldDB" id="A0A0A1MKD0"/>
<evidence type="ECO:0000313" key="6">
    <source>
        <dbReference type="EMBL" id="CEI83563.1"/>
    </source>
</evidence>
<evidence type="ECO:0000256" key="4">
    <source>
        <dbReference type="ARBA" id="ARBA00022840"/>
    </source>
</evidence>